<accession>A0A0S2TG08</accession>
<feature type="domain" description="Glycosyltransferase 2-like" evidence="4">
    <location>
        <begin position="9"/>
        <end position="187"/>
    </location>
</feature>
<dbReference type="Gene3D" id="3.90.550.10">
    <property type="entry name" value="Spore Coat Polysaccharide Biosynthesis Protein SpsA, Chain A"/>
    <property type="match status" value="1"/>
</dbReference>
<evidence type="ECO:0000256" key="1">
    <source>
        <dbReference type="ARBA" id="ARBA00006739"/>
    </source>
</evidence>
<keyword evidence="3 5" id="KW-0808">Transferase</keyword>
<dbReference type="EMBL" id="CP013099">
    <property type="protein sequence ID" value="ALP54074.1"/>
    <property type="molecule type" value="Genomic_DNA"/>
</dbReference>
<dbReference type="KEGG" id="tee:Tel_13555"/>
<evidence type="ECO:0000313" key="6">
    <source>
        <dbReference type="Proteomes" id="UP000055136"/>
    </source>
</evidence>
<proteinExistence type="inferred from homology"/>
<sequence length="328" mass="36753">MINGPNSLTILICTHNRVDLLLRTLEFLNSAQRPKGWQVGVLVAANACSDETVIRLENFKQIKPDALALDWFEEPTPGKSHALNSAIPRIRSDLVAFVDDDHRVDSAYLVNLCRAAEAYPDADLFCGRILPDWDGSEPAWVHDKGPYRIYPLPVPRFDQGDTPKPLALDSAIPGGGNLFLRREWCERVGGFSTEFGPVGHNLGGAEDLEWVRRALHLGARLQYVPDVVQYHYVDGERLALAYLIKKAYIRSASNVRLSEDNSTSGGRVPAFMYRKVAGYLLWVLTAIKAQHRRFYLVRLAAAMGECRGYHLRHKDRLQAHSLTGSGKH</sequence>
<organism evidence="5 6">
    <name type="scientific">Candidatus Tenderia electrophaga</name>
    <dbReference type="NCBI Taxonomy" id="1748243"/>
    <lineage>
        <taxon>Bacteria</taxon>
        <taxon>Pseudomonadati</taxon>
        <taxon>Pseudomonadota</taxon>
        <taxon>Gammaproteobacteria</taxon>
        <taxon>Candidatus Tenderiales</taxon>
        <taxon>Candidatus Tenderiaceae</taxon>
        <taxon>Candidatus Tenderia</taxon>
    </lineage>
</organism>
<dbReference type="GO" id="GO:0016757">
    <property type="term" value="F:glycosyltransferase activity"/>
    <property type="evidence" value="ECO:0007669"/>
    <property type="project" value="UniProtKB-KW"/>
</dbReference>
<evidence type="ECO:0000256" key="3">
    <source>
        <dbReference type="ARBA" id="ARBA00022679"/>
    </source>
</evidence>
<name>A0A0S2TG08_9GAMM</name>
<dbReference type="PANTHER" id="PTHR43179">
    <property type="entry name" value="RHAMNOSYLTRANSFERASE WBBL"/>
    <property type="match status" value="1"/>
</dbReference>
<dbReference type="InterPro" id="IPR029044">
    <property type="entry name" value="Nucleotide-diphossugar_trans"/>
</dbReference>
<evidence type="ECO:0000313" key="5">
    <source>
        <dbReference type="EMBL" id="ALP54074.1"/>
    </source>
</evidence>
<evidence type="ECO:0000259" key="4">
    <source>
        <dbReference type="Pfam" id="PF00535"/>
    </source>
</evidence>
<gene>
    <name evidence="5" type="ORF">Tel_13555</name>
</gene>
<dbReference type="InterPro" id="IPR001173">
    <property type="entry name" value="Glyco_trans_2-like"/>
</dbReference>
<comment type="similarity">
    <text evidence="1">Belongs to the glycosyltransferase 2 family.</text>
</comment>
<dbReference type="Pfam" id="PF00535">
    <property type="entry name" value="Glycos_transf_2"/>
    <property type="match status" value="1"/>
</dbReference>
<dbReference type="SUPFAM" id="SSF53448">
    <property type="entry name" value="Nucleotide-diphospho-sugar transferases"/>
    <property type="match status" value="1"/>
</dbReference>
<dbReference type="CDD" id="cd00761">
    <property type="entry name" value="Glyco_tranf_GTA_type"/>
    <property type="match status" value="1"/>
</dbReference>
<dbReference type="Proteomes" id="UP000055136">
    <property type="component" value="Chromosome"/>
</dbReference>
<dbReference type="PANTHER" id="PTHR43179:SF12">
    <property type="entry name" value="GALACTOFURANOSYLTRANSFERASE GLFT2"/>
    <property type="match status" value="1"/>
</dbReference>
<keyword evidence="2" id="KW-0328">Glycosyltransferase</keyword>
<keyword evidence="6" id="KW-1185">Reference proteome</keyword>
<dbReference type="AlphaFoldDB" id="A0A0S2TG08"/>
<protein>
    <submittedName>
        <fullName evidence="5">Glycosyl transferase family 2</fullName>
    </submittedName>
</protein>
<evidence type="ECO:0000256" key="2">
    <source>
        <dbReference type="ARBA" id="ARBA00022676"/>
    </source>
</evidence>
<dbReference type="STRING" id="1748243.Tel_13555"/>
<reference evidence="5" key="1">
    <citation type="submission" date="2015-10" db="EMBL/GenBank/DDBJ databases">
        <title>Description of Candidatus Tenderia electrophaga gen. nov, sp. nov., an Uncultivated Electroautotroph from a Biocathode Enrichment.</title>
        <authorList>
            <person name="Eddie B.J."/>
            <person name="Malanoski A.P."/>
            <person name="Wang Z."/>
            <person name="Hall R.J."/>
            <person name="Oh S.D."/>
            <person name="Heiner C."/>
            <person name="Lin B."/>
            <person name="Strycharz-Glaven S.M."/>
        </authorList>
    </citation>
    <scope>NUCLEOTIDE SEQUENCE [LARGE SCALE GENOMIC DNA]</scope>
    <source>
        <strain evidence="5">NRL1</strain>
    </source>
</reference>